<dbReference type="GO" id="GO:0006383">
    <property type="term" value="P:transcription by RNA polymerase III"/>
    <property type="evidence" value="ECO:0007669"/>
    <property type="project" value="InterPro"/>
</dbReference>
<dbReference type="InterPro" id="IPR001857">
    <property type="entry name" value="Ribosomal_bL19"/>
</dbReference>
<dbReference type="PANTHER" id="PTHR23082">
    <property type="entry name" value="TRANSCRIPTION INITIATION FACTOR IIIC TFIIIC , POLYPEPTIDE 3-RELATED"/>
    <property type="match status" value="1"/>
</dbReference>
<gene>
    <name evidence="6" type="ORF">BOVATA_032460</name>
</gene>
<evidence type="ECO:0000313" key="6">
    <source>
        <dbReference type="EMBL" id="GBE61753.1"/>
    </source>
</evidence>
<dbReference type="InterPro" id="IPR038657">
    <property type="entry name" value="Ribosomal_bL19_sf"/>
</dbReference>
<dbReference type="OrthoDB" id="9991317at2759"/>
<evidence type="ECO:0000313" key="7">
    <source>
        <dbReference type="Proteomes" id="UP000236319"/>
    </source>
</evidence>
<dbReference type="VEuPathDB" id="PiroplasmaDB:BOVATA_032460"/>
<comment type="similarity">
    <text evidence="1">Belongs to the bacterial ribosomal protein bL19 family.</text>
</comment>
<dbReference type="Pfam" id="PF01245">
    <property type="entry name" value="Ribosomal_L19"/>
    <property type="match status" value="1"/>
</dbReference>
<dbReference type="PROSITE" id="PS50005">
    <property type="entry name" value="TPR"/>
    <property type="match status" value="2"/>
</dbReference>
<dbReference type="InterPro" id="IPR011990">
    <property type="entry name" value="TPR-like_helical_dom_sf"/>
</dbReference>
<dbReference type="Gene3D" id="2.30.30.790">
    <property type="match status" value="1"/>
</dbReference>
<dbReference type="SUPFAM" id="SSF48452">
    <property type="entry name" value="TPR-like"/>
    <property type="match status" value="2"/>
</dbReference>
<dbReference type="InterPro" id="IPR039340">
    <property type="entry name" value="Tfc4/TFIIIC-102/Sfc4"/>
</dbReference>
<dbReference type="SUPFAM" id="SSF50104">
    <property type="entry name" value="Translation proteins SH3-like domain"/>
    <property type="match status" value="1"/>
</dbReference>
<dbReference type="InterPro" id="IPR019734">
    <property type="entry name" value="TPR_rpt"/>
</dbReference>
<dbReference type="SMART" id="SM00028">
    <property type="entry name" value="TPR"/>
    <property type="match status" value="4"/>
</dbReference>
<reference evidence="6 7" key="1">
    <citation type="journal article" date="2017" name="BMC Genomics">
        <title>Whole-genome assembly of Babesia ovata and comparative genomics between closely related pathogens.</title>
        <authorList>
            <person name="Yamagishi J."/>
            <person name="Asada M."/>
            <person name="Hakimi H."/>
            <person name="Tanaka T.Q."/>
            <person name="Sugimoto C."/>
            <person name="Kawazu S."/>
        </authorList>
    </citation>
    <scope>NUCLEOTIDE SEQUENCE [LARGE SCALE GENOMIC DNA]</scope>
    <source>
        <strain evidence="6 7">Miyake</strain>
    </source>
</reference>
<dbReference type="InterPro" id="IPR008991">
    <property type="entry name" value="Translation_prot_SH3-like_sf"/>
</dbReference>
<dbReference type="RefSeq" id="XP_028867996.1">
    <property type="nucleotide sequence ID" value="XM_029012163.1"/>
</dbReference>
<accession>A0A2H6KFH7</accession>
<dbReference type="EMBL" id="BDSA01000003">
    <property type="protein sequence ID" value="GBE61753.1"/>
    <property type="molecule type" value="Genomic_DNA"/>
</dbReference>
<evidence type="ECO:0000256" key="2">
    <source>
        <dbReference type="ARBA" id="ARBA00022980"/>
    </source>
</evidence>
<dbReference type="GO" id="GO:0006412">
    <property type="term" value="P:translation"/>
    <property type="evidence" value="ECO:0007669"/>
    <property type="project" value="InterPro"/>
</dbReference>
<dbReference type="Pfam" id="PF14559">
    <property type="entry name" value="TPR_19"/>
    <property type="match status" value="1"/>
</dbReference>
<dbReference type="Gene3D" id="1.25.40.10">
    <property type="entry name" value="Tetratricopeptide repeat domain"/>
    <property type="match status" value="3"/>
</dbReference>
<sequence length="984" mass="111422">MDGYVRREWAPLELLDDEPVGECSDAEVDEEELNDFLMGDALSGAEPRQKRRQSFADRYLRKLMRKKQRAGKRMVPKTIAIQRKRRRRRTAAHASKLSPQLEKLMQDATTQYLCGNFDEAVKLLKELVRRAPGLHDPFHMLGLIYQEEYKDPVTATGYYLLAAHLVQTDLELWRRIGEMSQQIGNIDQAIYCFKKCLKTSEGELNEEANFSLAMCYLEKNDHQNAIKRLLVLFQIHPDDALLLNELTKSLMAVGDKETLLGVLMTFYGTTANIDVATSACQLQINLKMYAECVEFITTAMEALEMDILNAPMDMLVSYAIAAVHCDNFPLKELNAIWTAEGVSAHRYYAVAHALSNKCQETALRWFKKGYNADDPETVNAMLPEHAIQMARALVMVDKDHDTAVRILQTILAREPTNSQVIILLADILGDAGKHSKADELLARLTTTDLDRLKMIQKPIDAEERISEITYLTKAAQTLVPECFTLVPLRPLPCLLWANDGMRQSPGFAAILEEVHCWIDRFVRVVSDCELDTERTYQKLSKDRMVKSYAEEAGGLDYVDTRKEVGKNYSFLKTKKDLGLQSVEDILGWRGYEDLLMSASSLMATAGRAREGEKIQIERGHHGAKTAPDDRGGALIPYVYTQLRQHPADLSCFGGIYKVALVHARGELAKKGSLRRYGMLLATGDLAKAALEPLSSSSEKDSLLENRSWIARQLLQKPANYELLMLAGHYCTMSGKWLFAIEEYKRALIQKPKDSLAALCLATCYFNSLGSKTMECIRTIRDAEETFAGVESDVMIECPCVICYMSRKSNQGFPHTTSEMSGVNFVWNHERKQILRRQARALRSRALVAQAEEAHYVVSNPKTAAEWPPRHDHGDPLTLEKCRKIMYDLNALEMHRMKNARKFNVPSINLGDLVEVKYELSRTQQTFATFQGYCVDIRRRGLNSSFTLKNAFDGVGVTQMVPYYSPRLMNVKVAHTTDEPILRRS</sequence>
<comment type="caution">
    <text evidence="6">The sequence shown here is derived from an EMBL/GenBank/DDBJ whole genome shotgun (WGS) entry which is preliminary data.</text>
</comment>
<keyword evidence="7" id="KW-1185">Reference proteome</keyword>
<proteinExistence type="inferred from homology"/>
<feature type="repeat" description="TPR" evidence="5">
    <location>
        <begin position="206"/>
        <end position="239"/>
    </location>
</feature>
<keyword evidence="5" id="KW-0802">TPR repeat</keyword>
<evidence type="ECO:0000256" key="3">
    <source>
        <dbReference type="ARBA" id="ARBA00023274"/>
    </source>
</evidence>
<dbReference type="GO" id="GO:0005840">
    <property type="term" value="C:ribosome"/>
    <property type="evidence" value="ECO:0007669"/>
    <property type="project" value="UniProtKB-KW"/>
</dbReference>
<dbReference type="GO" id="GO:1990904">
    <property type="term" value="C:ribonucleoprotein complex"/>
    <property type="evidence" value="ECO:0007669"/>
    <property type="project" value="UniProtKB-KW"/>
</dbReference>
<keyword evidence="2 6" id="KW-0689">Ribosomal protein</keyword>
<protein>
    <recommendedName>
        <fullName evidence="4">50S ribosomal protein L19, chloroplastic</fullName>
    </recommendedName>
</protein>
<dbReference type="GO" id="GO:0000127">
    <property type="term" value="C:transcription factor TFIIIC complex"/>
    <property type="evidence" value="ECO:0007669"/>
    <property type="project" value="TreeGrafter"/>
</dbReference>
<dbReference type="GeneID" id="39875523"/>
<dbReference type="AlphaFoldDB" id="A0A2H6KFH7"/>
<evidence type="ECO:0000256" key="1">
    <source>
        <dbReference type="ARBA" id="ARBA00005781"/>
    </source>
</evidence>
<dbReference type="GO" id="GO:0003735">
    <property type="term" value="F:structural constituent of ribosome"/>
    <property type="evidence" value="ECO:0007669"/>
    <property type="project" value="InterPro"/>
</dbReference>
<evidence type="ECO:0000256" key="5">
    <source>
        <dbReference type="PROSITE-ProRule" id="PRU00339"/>
    </source>
</evidence>
<keyword evidence="3" id="KW-0687">Ribonucleoprotein</keyword>
<evidence type="ECO:0000256" key="4">
    <source>
        <dbReference type="ARBA" id="ARBA00035376"/>
    </source>
</evidence>
<dbReference type="Pfam" id="PF13174">
    <property type="entry name" value="TPR_6"/>
    <property type="match status" value="1"/>
</dbReference>
<organism evidence="6 7">
    <name type="scientific">Babesia ovata</name>
    <dbReference type="NCBI Taxonomy" id="189622"/>
    <lineage>
        <taxon>Eukaryota</taxon>
        <taxon>Sar</taxon>
        <taxon>Alveolata</taxon>
        <taxon>Apicomplexa</taxon>
        <taxon>Aconoidasida</taxon>
        <taxon>Piroplasmida</taxon>
        <taxon>Babesiidae</taxon>
        <taxon>Babesia</taxon>
    </lineage>
</organism>
<dbReference type="Proteomes" id="UP000236319">
    <property type="component" value="Unassembled WGS sequence"/>
</dbReference>
<name>A0A2H6KFH7_9APIC</name>
<dbReference type="PANTHER" id="PTHR23082:SF0">
    <property type="entry name" value="GENERAL TRANSCRIPTION FACTOR 3C POLYPEPTIDE 3"/>
    <property type="match status" value="1"/>
</dbReference>
<feature type="repeat" description="TPR" evidence="5">
    <location>
        <begin position="170"/>
        <end position="203"/>
    </location>
</feature>